<organism evidence="2 3">
    <name type="scientific">Salinigranum rubrum</name>
    <dbReference type="NCBI Taxonomy" id="755307"/>
    <lineage>
        <taxon>Archaea</taxon>
        <taxon>Methanobacteriati</taxon>
        <taxon>Methanobacteriota</taxon>
        <taxon>Stenosarchaea group</taxon>
        <taxon>Halobacteria</taxon>
        <taxon>Halobacteriales</taxon>
        <taxon>Haloferacaceae</taxon>
        <taxon>Salinigranum</taxon>
    </lineage>
</organism>
<dbReference type="OrthoDB" id="168567at2157"/>
<evidence type="ECO:0000313" key="3">
    <source>
        <dbReference type="Proteomes" id="UP000236584"/>
    </source>
</evidence>
<feature type="compositionally biased region" description="Basic and acidic residues" evidence="1">
    <location>
        <begin position="93"/>
        <end position="107"/>
    </location>
</feature>
<dbReference type="Proteomes" id="UP000236584">
    <property type="component" value="Chromosome"/>
</dbReference>
<proteinExistence type="predicted"/>
<accession>A0A2I8VK78</accession>
<dbReference type="RefSeq" id="WP_103425994.1">
    <property type="nucleotide sequence ID" value="NZ_CP026309.1"/>
</dbReference>
<protein>
    <submittedName>
        <fullName evidence="2">RSAM-partnered protein</fullName>
    </submittedName>
</protein>
<name>A0A2I8VK78_9EURY</name>
<dbReference type="NCBIfam" id="TIGR04031">
    <property type="entry name" value="Htur_1727_fam"/>
    <property type="match status" value="1"/>
</dbReference>
<feature type="region of interest" description="Disordered" evidence="1">
    <location>
        <begin position="76"/>
        <end position="107"/>
    </location>
</feature>
<keyword evidence="3" id="KW-1185">Reference proteome</keyword>
<dbReference type="InterPro" id="IPR038693">
    <property type="entry name" value="PaaB_sf"/>
</dbReference>
<evidence type="ECO:0000313" key="2">
    <source>
        <dbReference type="EMBL" id="AUV82305.1"/>
    </source>
</evidence>
<reference evidence="2 3" key="1">
    <citation type="submission" date="2018-01" db="EMBL/GenBank/DDBJ databases">
        <title>Complete genome sequence of Salinigranum rubrum GX10T, an extremely halophilic archaeon isolated from a marine solar saltern.</title>
        <authorList>
            <person name="Han S."/>
        </authorList>
    </citation>
    <scope>NUCLEOTIDE SEQUENCE [LARGE SCALE GENOMIC DNA]</scope>
    <source>
        <strain evidence="2 3">GX10</strain>
    </source>
</reference>
<dbReference type="KEGG" id="srub:C2R22_12175"/>
<dbReference type="AlphaFoldDB" id="A0A2I8VK78"/>
<dbReference type="Gene3D" id="3.10.20.520">
    <property type="entry name" value="Phenylacetic acid degradation B"/>
    <property type="match status" value="1"/>
</dbReference>
<sequence length="107" mass="11506">MNDDQTGRSRVDAPRHDGVDEWEVFLRTEPTEPLFHAGSVTAATAEAAHEHAGALFEDAESIWLCPTDDVARFTTRTLGDGAADETDGGETASEGRRDADRSTEATS</sequence>
<gene>
    <name evidence="2" type="ORF">C2R22_12175</name>
</gene>
<dbReference type="GeneID" id="35592860"/>
<dbReference type="InterPro" id="IPR023976">
    <property type="entry name" value="CHP04031_Htur1727"/>
</dbReference>
<evidence type="ECO:0000256" key="1">
    <source>
        <dbReference type="SAM" id="MobiDB-lite"/>
    </source>
</evidence>
<dbReference type="EMBL" id="CP026309">
    <property type="protein sequence ID" value="AUV82305.1"/>
    <property type="molecule type" value="Genomic_DNA"/>
</dbReference>